<dbReference type="EMBL" id="JASXSV010000022">
    <property type="protein sequence ID" value="MDP0589846.1"/>
    <property type="molecule type" value="Genomic_DNA"/>
</dbReference>
<dbReference type="InterPro" id="IPR007016">
    <property type="entry name" value="O-antigen_ligase-rel_domated"/>
</dbReference>
<feature type="transmembrane region" description="Helical" evidence="5">
    <location>
        <begin position="366"/>
        <end position="385"/>
    </location>
</feature>
<protein>
    <recommendedName>
        <fullName evidence="6">O-antigen ligase-related domain-containing protein</fullName>
    </recommendedName>
</protein>
<sequence length="390" mass="44986">MNLQVTESTQNMLIKLKQNVAEKYCFAFLFIALLSIVTIDNDKLVINIYRLLICLPILILSRWSDIVCFLKQPFVKRYLLLTTFCLSSLLWSDPGHIKNVFLKLLTITVFLYLIYLVFVYQTSYFYKLDSIYIFLSTTVLSLFILYYFGGNIPAEDTYGVFGNRNEIAWFFAISCVISGYKLISEKFDIYLFSIFLITISTVLVIASRASILAVLVGLLFSIIITPFKPKAKSLLLLLWFICLLTPLHITHDRMTHSLIQRADSGRFEIYSNAFNEITESTMTFFLGHGMATSSRNLLHSDLIIGHWHSIYLNMMYYCGLTGLLLMLYFLFYRFWLLYRNKTTICVWDVVVLSMGVALLFDGNNIYSYPGGVFMSFVLPVFFANISSNKP</sequence>
<comment type="caution">
    <text evidence="7">The sequence shown here is derived from an EMBL/GenBank/DDBJ whole genome shotgun (WGS) entry which is preliminary data.</text>
</comment>
<dbReference type="GO" id="GO:0016020">
    <property type="term" value="C:membrane"/>
    <property type="evidence" value="ECO:0007669"/>
    <property type="project" value="UniProtKB-SubCell"/>
</dbReference>
<feature type="transmembrane region" description="Helical" evidence="5">
    <location>
        <begin position="21"/>
        <end position="39"/>
    </location>
</feature>
<accession>A0AA90SNB2</accession>
<proteinExistence type="predicted"/>
<feature type="transmembrane region" description="Helical" evidence="5">
    <location>
        <begin position="131"/>
        <end position="149"/>
    </location>
</feature>
<dbReference type="PANTHER" id="PTHR37422">
    <property type="entry name" value="TEICHURONIC ACID BIOSYNTHESIS PROTEIN TUAE"/>
    <property type="match status" value="1"/>
</dbReference>
<evidence type="ECO:0000259" key="6">
    <source>
        <dbReference type="Pfam" id="PF04932"/>
    </source>
</evidence>
<feature type="transmembrane region" description="Helical" evidence="5">
    <location>
        <begin position="234"/>
        <end position="251"/>
    </location>
</feature>
<organism evidence="7 8">
    <name type="scientific">Candidatus Endonucleibacter bathymodioli</name>
    <dbReference type="NCBI Taxonomy" id="539814"/>
    <lineage>
        <taxon>Bacteria</taxon>
        <taxon>Pseudomonadati</taxon>
        <taxon>Pseudomonadota</taxon>
        <taxon>Gammaproteobacteria</taxon>
        <taxon>Oceanospirillales</taxon>
        <taxon>Endozoicomonadaceae</taxon>
        <taxon>Candidatus Endonucleibacter</taxon>
    </lineage>
</organism>
<dbReference type="PANTHER" id="PTHR37422:SF13">
    <property type="entry name" value="LIPOPOLYSACCHARIDE BIOSYNTHESIS PROTEIN PA4999-RELATED"/>
    <property type="match status" value="1"/>
</dbReference>
<feature type="transmembrane region" description="Helical" evidence="5">
    <location>
        <begin position="314"/>
        <end position="332"/>
    </location>
</feature>
<evidence type="ECO:0000256" key="3">
    <source>
        <dbReference type="ARBA" id="ARBA00022989"/>
    </source>
</evidence>
<name>A0AA90SNB2_9GAMM</name>
<feature type="domain" description="O-antigen ligase-related" evidence="6">
    <location>
        <begin position="195"/>
        <end position="326"/>
    </location>
</feature>
<feature type="transmembrane region" description="Helical" evidence="5">
    <location>
        <begin position="187"/>
        <end position="205"/>
    </location>
</feature>
<feature type="transmembrane region" description="Helical" evidence="5">
    <location>
        <begin position="75"/>
        <end position="94"/>
    </location>
</feature>
<evidence type="ECO:0000256" key="1">
    <source>
        <dbReference type="ARBA" id="ARBA00004141"/>
    </source>
</evidence>
<keyword evidence="8" id="KW-1185">Reference proteome</keyword>
<evidence type="ECO:0000313" key="8">
    <source>
        <dbReference type="Proteomes" id="UP001178148"/>
    </source>
</evidence>
<evidence type="ECO:0000313" key="7">
    <source>
        <dbReference type="EMBL" id="MDP0589846.1"/>
    </source>
</evidence>
<keyword evidence="3 5" id="KW-1133">Transmembrane helix</keyword>
<reference evidence="7 8" key="1">
    <citation type="journal article" date="2023" name="bioRxiv">
        <title>An intranuclear bacterial parasite of deep-sea mussels expresses apoptosis inhibitors acquired from its host.</title>
        <authorList>
            <person name="Gonzalez Porras M.A."/>
            <person name="Assie A."/>
            <person name="Tietjen M."/>
            <person name="Violette M."/>
            <person name="Kleiner M."/>
            <person name="Gruber-Vodicka H."/>
            <person name="Dubilier N."/>
            <person name="Leisch N."/>
        </authorList>
    </citation>
    <scope>NUCLEOTIDE SEQUENCE [LARGE SCALE GENOMIC DNA]</scope>
    <source>
        <strain evidence="7">IAP13</strain>
    </source>
</reference>
<dbReference type="AlphaFoldDB" id="A0AA90SNB2"/>
<feature type="transmembrane region" description="Helical" evidence="5">
    <location>
        <begin position="344"/>
        <end position="360"/>
    </location>
</feature>
<gene>
    <name evidence="7" type="ORF">QS748_11905</name>
</gene>
<feature type="transmembrane region" description="Helical" evidence="5">
    <location>
        <begin position="211"/>
        <end position="227"/>
    </location>
</feature>
<evidence type="ECO:0000256" key="5">
    <source>
        <dbReference type="SAM" id="Phobius"/>
    </source>
</evidence>
<evidence type="ECO:0000256" key="2">
    <source>
        <dbReference type="ARBA" id="ARBA00022692"/>
    </source>
</evidence>
<dbReference type="Pfam" id="PF04932">
    <property type="entry name" value="Wzy_C"/>
    <property type="match status" value="1"/>
</dbReference>
<comment type="subcellular location">
    <subcellularLocation>
        <location evidence="1">Membrane</location>
        <topology evidence="1">Multi-pass membrane protein</topology>
    </subcellularLocation>
</comment>
<keyword evidence="4 5" id="KW-0472">Membrane</keyword>
<evidence type="ECO:0000256" key="4">
    <source>
        <dbReference type="ARBA" id="ARBA00023136"/>
    </source>
</evidence>
<feature type="transmembrane region" description="Helical" evidence="5">
    <location>
        <begin position="161"/>
        <end position="180"/>
    </location>
</feature>
<dbReference type="InterPro" id="IPR051533">
    <property type="entry name" value="WaaL-like"/>
</dbReference>
<dbReference type="Proteomes" id="UP001178148">
    <property type="component" value="Unassembled WGS sequence"/>
</dbReference>
<keyword evidence="2 5" id="KW-0812">Transmembrane</keyword>
<feature type="transmembrane region" description="Helical" evidence="5">
    <location>
        <begin position="45"/>
        <end position="63"/>
    </location>
</feature>
<feature type="transmembrane region" description="Helical" evidence="5">
    <location>
        <begin position="100"/>
        <end position="119"/>
    </location>
</feature>